<name>A0A3N4JG12_9PEZI</name>
<gene>
    <name evidence="1" type="ORF">L873DRAFT_1812623</name>
</gene>
<protein>
    <submittedName>
        <fullName evidence="1">Uncharacterized protein</fullName>
    </submittedName>
</protein>
<accession>A0A3N4JG12</accession>
<proteinExistence type="predicted"/>
<dbReference type="AlphaFoldDB" id="A0A3N4JG12"/>
<organism evidence="1 2">
    <name type="scientific">Choiromyces venosus 120613-1</name>
    <dbReference type="NCBI Taxonomy" id="1336337"/>
    <lineage>
        <taxon>Eukaryota</taxon>
        <taxon>Fungi</taxon>
        <taxon>Dikarya</taxon>
        <taxon>Ascomycota</taxon>
        <taxon>Pezizomycotina</taxon>
        <taxon>Pezizomycetes</taxon>
        <taxon>Pezizales</taxon>
        <taxon>Tuberaceae</taxon>
        <taxon>Choiromyces</taxon>
    </lineage>
</organism>
<dbReference type="EMBL" id="ML120423">
    <property type="protein sequence ID" value="RPA95651.1"/>
    <property type="molecule type" value="Genomic_DNA"/>
</dbReference>
<evidence type="ECO:0000313" key="2">
    <source>
        <dbReference type="Proteomes" id="UP000276215"/>
    </source>
</evidence>
<evidence type="ECO:0000313" key="1">
    <source>
        <dbReference type="EMBL" id="RPA95651.1"/>
    </source>
</evidence>
<keyword evidence="2" id="KW-1185">Reference proteome</keyword>
<sequence length="53" mass="6201">MVLAGIYMKHHSAKPCAKPLSHWIRLNRSWDGLSEFHQFLRTDSTTCLCEQQK</sequence>
<dbReference type="Proteomes" id="UP000276215">
    <property type="component" value="Unassembled WGS sequence"/>
</dbReference>
<reference evidence="1 2" key="1">
    <citation type="journal article" date="2018" name="Nat. Ecol. Evol.">
        <title>Pezizomycetes genomes reveal the molecular basis of ectomycorrhizal truffle lifestyle.</title>
        <authorList>
            <person name="Murat C."/>
            <person name="Payen T."/>
            <person name="Noel B."/>
            <person name="Kuo A."/>
            <person name="Morin E."/>
            <person name="Chen J."/>
            <person name="Kohler A."/>
            <person name="Krizsan K."/>
            <person name="Balestrini R."/>
            <person name="Da Silva C."/>
            <person name="Montanini B."/>
            <person name="Hainaut M."/>
            <person name="Levati E."/>
            <person name="Barry K.W."/>
            <person name="Belfiori B."/>
            <person name="Cichocki N."/>
            <person name="Clum A."/>
            <person name="Dockter R.B."/>
            <person name="Fauchery L."/>
            <person name="Guy J."/>
            <person name="Iotti M."/>
            <person name="Le Tacon F."/>
            <person name="Lindquist E.A."/>
            <person name="Lipzen A."/>
            <person name="Malagnac F."/>
            <person name="Mello A."/>
            <person name="Molinier V."/>
            <person name="Miyauchi S."/>
            <person name="Poulain J."/>
            <person name="Riccioni C."/>
            <person name="Rubini A."/>
            <person name="Sitrit Y."/>
            <person name="Splivallo R."/>
            <person name="Traeger S."/>
            <person name="Wang M."/>
            <person name="Zifcakova L."/>
            <person name="Wipf D."/>
            <person name="Zambonelli A."/>
            <person name="Paolocci F."/>
            <person name="Nowrousian M."/>
            <person name="Ottonello S."/>
            <person name="Baldrian P."/>
            <person name="Spatafora J.W."/>
            <person name="Henrissat B."/>
            <person name="Nagy L.G."/>
            <person name="Aury J.M."/>
            <person name="Wincker P."/>
            <person name="Grigoriev I.V."/>
            <person name="Bonfante P."/>
            <person name="Martin F.M."/>
        </authorList>
    </citation>
    <scope>NUCLEOTIDE SEQUENCE [LARGE SCALE GENOMIC DNA]</scope>
    <source>
        <strain evidence="1 2">120613-1</strain>
    </source>
</reference>